<evidence type="ECO:0000256" key="14">
    <source>
        <dbReference type="ARBA" id="ARBA00023304"/>
    </source>
</evidence>
<feature type="binding site" evidence="15">
    <location>
        <position position="253"/>
    </location>
    <ligand>
        <name>Mg(2+)</name>
        <dbReference type="ChEBI" id="CHEBI:18420"/>
    </ligand>
</feature>
<comment type="catalytic activity">
    <reaction evidence="1 15 16">
        <text>(2R,3S)-3-isopropylmalate + NAD(+) = 4-methyl-2-oxopentanoate + CO2 + NADH</text>
        <dbReference type="Rhea" id="RHEA:32271"/>
        <dbReference type="ChEBI" id="CHEBI:16526"/>
        <dbReference type="ChEBI" id="CHEBI:17865"/>
        <dbReference type="ChEBI" id="CHEBI:35121"/>
        <dbReference type="ChEBI" id="CHEBI:57540"/>
        <dbReference type="ChEBI" id="CHEBI:57945"/>
        <dbReference type="EC" id="1.1.1.85"/>
    </reaction>
</comment>
<evidence type="ECO:0000256" key="4">
    <source>
        <dbReference type="ARBA" id="ARBA00004762"/>
    </source>
</evidence>
<dbReference type="Gene3D" id="3.40.718.10">
    <property type="entry name" value="Isopropylmalate Dehydrogenase"/>
    <property type="match status" value="1"/>
</dbReference>
<evidence type="ECO:0000256" key="15">
    <source>
        <dbReference type="HAMAP-Rule" id="MF_01033"/>
    </source>
</evidence>
<keyword evidence="12 15" id="KW-0560">Oxidoreductase</keyword>
<evidence type="ECO:0000256" key="13">
    <source>
        <dbReference type="ARBA" id="ARBA00023027"/>
    </source>
</evidence>
<dbReference type="EC" id="1.1.1.85" evidence="15"/>
<evidence type="ECO:0000256" key="8">
    <source>
        <dbReference type="ARBA" id="ARBA00022490"/>
    </source>
</evidence>
<dbReference type="Proteomes" id="UP001156870">
    <property type="component" value="Unassembled WGS sequence"/>
</dbReference>
<name>A0AA37WNE8_9GAMM</name>
<dbReference type="FunFam" id="3.40.718.10:FF:000028">
    <property type="entry name" value="3-isopropylmalate dehydrogenase"/>
    <property type="match status" value="1"/>
</dbReference>
<feature type="binding site" evidence="15">
    <location>
        <position position="225"/>
    </location>
    <ligand>
        <name>Mg(2+)</name>
        <dbReference type="ChEBI" id="CHEBI:18420"/>
    </ligand>
</feature>
<keyword evidence="7 15" id="KW-0432">Leucine biosynthesis</keyword>
<feature type="site" description="Important for catalysis" evidence="15">
    <location>
        <position position="193"/>
    </location>
</feature>
<dbReference type="InterPro" id="IPR024084">
    <property type="entry name" value="IsoPropMal-DH-like_dom"/>
</dbReference>
<feature type="site" description="Important for catalysis" evidence="15">
    <location>
        <position position="142"/>
    </location>
</feature>
<keyword evidence="14 15" id="KW-0100">Branched-chain amino acid biosynthesis</keyword>
<evidence type="ECO:0000256" key="12">
    <source>
        <dbReference type="ARBA" id="ARBA00023002"/>
    </source>
</evidence>
<feature type="binding site" evidence="15">
    <location>
        <position position="107"/>
    </location>
    <ligand>
        <name>substrate</name>
    </ligand>
</feature>
<dbReference type="GO" id="GO:0051287">
    <property type="term" value="F:NAD binding"/>
    <property type="evidence" value="ECO:0007669"/>
    <property type="project" value="InterPro"/>
</dbReference>
<comment type="cofactor">
    <cofactor evidence="2">
        <name>Mn(2+)</name>
        <dbReference type="ChEBI" id="CHEBI:29035"/>
    </cofactor>
</comment>
<evidence type="ECO:0000256" key="7">
    <source>
        <dbReference type="ARBA" id="ARBA00022430"/>
    </source>
</evidence>
<keyword evidence="9 15" id="KW-0028">Amino-acid biosynthesis</keyword>
<comment type="similarity">
    <text evidence="5 15">Belongs to the isocitrate and isopropylmalate dehydrogenases family. LeuB type 1 subfamily.</text>
</comment>
<feature type="domain" description="Isopropylmalate dehydrogenase-like" evidence="17">
    <location>
        <begin position="4"/>
        <end position="359"/>
    </location>
</feature>
<evidence type="ECO:0000256" key="5">
    <source>
        <dbReference type="ARBA" id="ARBA00008319"/>
    </source>
</evidence>
<dbReference type="InterPro" id="IPR019818">
    <property type="entry name" value="IsoCit/isopropylmalate_DH_CS"/>
</dbReference>
<comment type="cofactor">
    <cofactor evidence="15 16">
        <name>Mg(2+)</name>
        <dbReference type="ChEBI" id="CHEBI:18420"/>
    </cofactor>
    <cofactor evidence="15 16">
        <name>Mn(2+)</name>
        <dbReference type="ChEBI" id="CHEBI:29035"/>
    </cofactor>
    <text evidence="15 16">Binds 1 Mg(2+) or Mn(2+) ion per subunit.</text>
</comment>
<dbReference type="InterPro" id="IPR004429">
    <property type="entry name" value="Isopropylmalate_DH"/>
</dbReference>
<dbReference type="AlphaFoldDB" id="A0AA37WNE8"/>
<comment type="subcellular location">
    <subcellularLocation>
        <location evidence="3 15">Cytoplasm</location>
    </subcellularLocation>
</comment>
<accession>A0AA37WNE8</accession>
<evidence type="ECO:0000256" key="10">
    <source>
        <dbReference type="ARBA" id="ARBA00022723"/>
    </source>
</evidence>
<comment type="caution">
    <text evidence="18">The sequence shown here is derived from an EMBL/GenBank/DDBJ whole genome shotgun (WGS) entry which is preliminary data.</text>
</comment>
<dbReference type="SMART" id="SM01329">
    <property type="entry name" value="Iso_dh"/>
    <property type="match status" value="1"/>
</dbReference>
<dbReference type="GO" id="GO:0000287">
    <property type="term" value="F:magnesium ion binding"/>
    <property type="evidence" value="ECO:0007669"/>
    <property type="project" value="InterPro"/>
</dbReference>
<protein>
    <recommendedName>
        <fullName evidence="15">3-isopropylmalate dehydrogenase</fullName>
        <ecNumber evidence="15">1.1.1.85</ecNumber>
    </recommendedName>
    <alternativeName>
        <fullName evidence="15">3-IPM-DH</fullName>
    </alternativeName>
    <alternativeName>
        <fullName evidence="15">Beta-IPM dehydrogenase</fullName>
        <shortName evidence="15">IMDH</shortName>
    </alternativeName>
</protein>
<keyword evidence="11 15" id="KW-0460">Magnesium</keyword>
<keyword evidence="19" id="KW-1185">Reference proteome</keyword>
<dbReference type="PANTHER" id="PTHR42979:SF1">
    <property type="entry name" value="3-ISOPROPYLMALATE DEHYDROGENASE"/>
    <property type="match status" value="1"/>
</dbReference>
<dbReference type="RefSeq" id="WP_232593995.1">
    <property type="nucleotide sequence ID" value="NZ_BSPD01000080.1"/>
</dbReference>
<dbReference type="GO" id="GO:0005829">
    <property type="term" value="C:cytosol"/>
    <property type="evidence" value="ECO:0007669"/>
    <property type="project" value="TreeGrafter"/>
</dbReference>
<dbReference type="Pfam" id="PF00180">
    <property type="entry name" value="Iso_dh"/>
    <property type="match status" value="1"/>
</dbReference>
<dbReference type="HAMAP" id="MF_01033">
    <property type="entry name" value="LeuB_type1"/>
    <property type="match status" value="1"/>
</dbReference>
<feature type="binding site" evidence="15">
    <location>
        <position position="135"/>
    </location>
    <ligand>
        <name>substrate</name>
    </ligand>
</feature>
<proteinExistence type="inferred from homology"/>
<evidence type="ECO:0000256" key="6">
    <source>
        <dbReference type="ARBA" id="ARBA00011738"/>
    </source>
</evidence>
<evidence type="ECO:0000256" key="11">
    <source>
        <dbReference type="ARBA" id="ARBA00022842"/>
    </source>
</evidence>
<evidence type="ECO:0000313" key="18">
    <source>
        <dbReference type="EMBL" id="GLS27528.1"/>
    </source>
</evidence>
<evidence type="ECO:0000256" key="3">
    <source>
        <dbReference type="ARBA" id="ARBA00004496"/>
    </source>
</evidence>
<organism evidence="18 19">
    <name type="scientific">Marinibactrum halimedae</name>
    <dbReference type="NCBI Taxonomy" id="1444977"/>
    <lineage>
        <taxon>Bacteria</taxon>
        <taxon>Pseudomonadati</taxon>
        <taxon>Pseudomonadota</taxon>
        <taxon>Gammaproteobacteria</taxon>
        <taxon>Cellvibrionales</taxon>
        <taxon>Cellvibrionaceae</taxon>
        <taxon>Marinibactrum</taxon>
    </lineage>
</organism>
<comment type="caution">
    <text evidence="15">Lacks conserved residue(s) required for the propagation of feature annotation.</text>
</comment>
<comment type="function">
    <text evidence="15 16">Catalyzes the oxidation of 3-carboxy-2-hydroxy-4-methylpentanoate (3-isopropylmalate) to 3-carboxy-4-methyl-2-oxopentanoate. The product decarboxylates to 4-methyl-2 oxopentanoate.</text>
</comment>
<evidence type="ECO:0000256" key="2">
    <source>
        <dbReference type="ARBA" id="ARBA00001936"/>
    </source>
</evidence>
<evidence type="ECO:0000259" key="17">
    <source>
        <dbReference type="SMART" id="SM01329"/>
    </source>
</evidence>
<dbReference type="GO" id="GO:0003862">
    <property type="term" value="F:3-isopropylmalate dehydrogenase activity"/>
    <property type="evidence" value="ECO:0007669"/>
    <property type="project" value="UniProtKB-UniRule"/>
</dbReference>
<evidence type="ECO:0000256" key="9">
    <source>
        <dbReference type="ARBA" id="ARBA00022605"/>
    </source>
</evidence>
<dbReference type="SUPFAM" id="SSF53659">
    <property type="entry name" value="Isocitrate/Isopropylmalate dehydrogenase-like"/>
    <property type="match status" value="1"/>
</dbReference>
<dbReference type="GO" id="GO:0009098">
    <property type="term" value="P:L-leucine biosynthetic process"/>
    <property type="evidence" value="ECO:0007669"/>
    <property type="project" value="UniProtKB-UniRule"/>
</dbReference>
<reference evidence="18 19" key="1">
    <citation type="journal article" date="2014" name="Int. J. Syst. Evol. Microbiol.">
        <title>Complete genome sequence of Corynebacterium casei LMG S-19264T (=DSM 44701T), isolated from a smear-ripened cheese.</title>
        <authorList>
            <consortium name="US DOE Joint Genome Institute (JGI-PGF)"/>
            <person name="Walter F."/>
            <person name="Albersmeier A."/>
            <person name="Kalinowski J."/>
            <person name="Ruckert C."/>
        </authorList>
    </citation>
    <scope>NUCLEOTIDE SEQUENCE [LARGE SCALE GENOMIC DNA]</scope>
    <source>
        <strain evidence="18 19">NBRC 110095</strain>
    </source>
</reference>
<sequence>MSSNVLVIEGDGIGQEIIGQARNALDVLNQQESLNMTFSEAMLGGRAYDQYGHPYPEVTQQKARAADAILFGACGGPKWDGATERHLRPEQGLLDIRADLDLFANFRPAIAFPQLVSSSPLKPEKVAGLDLLIIRELTGGIYFGQPRGIRTLENGERQGFNTDVYSESEVRRIAKVAFEAAMKRNKRVCSVDKANVLEVTVLWREMMEAVAKDYPEVTLTHLYVDNAAMQLVVNPKQFDVIVTGNLFGDILSDEASMITGSIGMLPSASLNEKSTGFYEPIHGSAPDIAGKNIANPLATIMSAAMMLRYSLAAPTAAERLESAVSAVLDRGFRTGDIWSEDSEAQGHKKVSCSEMGDAVVSALKAQ</sequence>
<keyword evidence="10 15" id="KW-0479">Metal-binding</keyword>
<dbReference type="NCBIfam" id="TIGR00169">
    <property type="entry name" value="leuB"/>
    <property type="match status" value="1"/>
</dbReference>
<evidence type="ECO:0000313" key="19">
    <source>
        <dbReference type="Proteomes" id="UP001156870"/>
    </source>
</evidence>
<dbReference type="PANTHER" id="PTHR42979">
    <property type="entry name" value="3-ISOPROPYLMALATE DEHYDROGENASE"/>
    <property type="match status" value="1"/>
</dbReference>
<comment type="pathway">
    <text evidence="4 15 16">Amino-acid biosynthesis; L-leucine biosynthesis; L-leucine from 3-methyl-2-oxobutanoate: step 3/4.</text>
</comment>
<dbReference type="EMBL" id="BSPD01000080">
    <property type="protein sequence ID" value="GLS27528.1"/>
    <property type="molecule type" value="Genomic_DNA"/>
</dbReference>
<comment type="subunit">
    <text evidence="6 15 16">Homodimer.</text>
</comment>
<feature type="binding site" evidence="15">
    <location>
        <position position="97"/>
    </location>
    <ligand>
        <name>substrate</name>
    </ligand>
</feature>
<gene>
    <name evidence="15 18" type="primary">leuB</name>
    <name evidence="18" type="ORF">GCM10007877_32470</name>
</gene>
<feature type="binding site" evidence="15">
    <location>
        <begin position="283"/>
        <end position="295"/>
    </location>
    <ligand>
        <name>NAD(+)</name>
        <dbReference type="ChEBI" id="CHEBI:57540"/>
    </ligand>
</feature>
<dbReference type="PROSITE" id="PS00470">
    <property type="entry name" value="IDH_IMDH"/>
    <property type="match status" value="1"/>
</dbReference>
<feature type="binding site" evidence="15">
    <location>
        <position position="249"/>
    </location>
    <ligand>
        <name>Mg(2+)</name>
        <dbReference type="ChEBI" id="CHEBI:18420"/>
    </ligand>
</feature>
<evidence type="ECO:0000256" key="16">
    <source>
        <dbReference type="RuleBase" id="RU004445"/>
    </source>
</evidence>
<feature type="binding site" evidence="15">
    <location>
        <position position="225"/>
    </location>
    <ligand>
        <name>substrate</name>
    </ligand>
</feature>
<keyword evidence="13 15" id="KW-0520">NAD</keyword>
<keyword evidence="8 15" id="KW-0963">Cytoplasm</keyword>
<keyword evidence="15" id="KW-0464">Manganese</keyword>
<evidence type="ECO:0000256" key="1">
    <source>
        <dbReference type="ARBA" id="ARBA00000624"/>
    </source>
</evidence>